<dbReference type="InterPro" id="IPR006976">
    <property type="entry name" value="VanZ-like"/>
</dbReference>
<accession>A0A498L4V0</accession>
<feature type="domain" description="VanZ-like" evidence="2">
    <location>
        <begin position="51"/>
        <end position="126"/>
    </location>
</feature>
<evidence type="ECO:0000313" key="4">
    <source>
        <dbReference type="Proteomes" id="UP000289691"/>
    </source>
</evidence>
<keyword evidence="1" id="KW-0472">Membrane</keyword>
<dbReference type="EMBL" id="RDFA01000003">
    <property type="protein sequence ID" value="RXK49322.1"/>
    <property type="molecule type" value="Genomic_DNA"/>
</dbReference>
<feature type="transmembrane region" description="Helical" evidence="1">
    <location>
        <begin position="52"/>
        <end position="70"/>
    </location>
</feature>
<keyword evidence="4" id="KW-1185">Reference proteome</keyword>
<organism evidence="3 4">
    <name type="scientific">Halorientalis pallida</name>
    <dbReference type="NCBI Taxonomy" id="2479928"/>
    <lineage>
        <taxon>Archaea</taxon>
        <taxon>Methanobacteriati</taxon>
        <taxon>Methanobacteriota</taxon>
        <taxon>Stenosarchaea group</taxon>
        <taxon>Halobacteria</taxon>
        <taxon>Halobacteriales</taxon>
        <taxon>Haloarculaceae</taxon>
        <taxon>Halorientalis</taxon>
    </lineage>
</organism>
<name>A0A498L4V0_9EURY</name>
<keyword evidence="1" id="KW-0812">Transmembrane</keyword>
<dbReference type="PANTHER" id="PTHR28008:SF1">
    <property type="entry name" value="DOMAIN PROTEIN, PUTATIVE (AFU_ORTHOLOGUE AFUA_3G10980)-RELATED"/>
    <property type="match status" value="1"/>
</dbReference>
<dbReference type="PANTHER" id="PTHR28008">
    <property type="entry name" value="DOMAIN PROTEIN, PUTATIVE (AFU_ORTHOLOGUE AFUA_3G10980)-RELATED"/>
    <property type="match status" value="1"/>
</dbReference>
<dbReference type="RefSeq" id="WP_129068918.1">
    <property type="nucleotide sequence ID" value="NZ_RDFA01000003.1"/>
</dbReference>
<evidence type="ECO:0000259" key="2">
    <source>
        <dbReference type="Pfam" id="PF04892"/>
    </source>
</evidence>
<reference evidence="3 4" key="1">
    <citation type="submission" date="2019-01" db="EMBL/GenBank/DDBJ databases">
        <title>Halorientalis sp. F13-25 a new haloarchaeum isolated from hypersaline water.</title>
        <authorList>
            <person name="Ana D.-V."/>
            <person name="Cristina S.-P."/>
            <person name="Antonio V."/>
        </authorList>
    </citation>
    <scope>NUCLEOTIDE SEQUENCE [LARGE SCALE GENOMIC DNA]</scope>
    <source>
        <strain evidence="3 4">F13-25</strain>
    </source>
</reference>
<dbReference type="Pfam" id="PF04892">
    <property type="entry name" value="VanZ"/>
    <property type="match status" value="1"/>
</dbReference>
<proteinExistence type="predicted"/>
<feature type="transmembrane region" description="Helical" evidence="1">
    <location>
        <begin position="12"/>
        <end position="32"/>
    </location>
</feature>
<dbReference type="AlphaFoldDB" id="A0A498L4V0"/>
<feature type="transmembrane region" description="Helical" evidence="1">
    <location>
        <begin position="113"/>
        <end position="131"/>
    </location>
</feature>
<comment type="caution">
    <text evidence="3">The sequence shown here is derived from an EMBL/GenBank/DDBJ whole genome shotgun (WGS) entry which is preliminary data.</text>
</comment>
<protein>
    <recommendedName>
        <fullName evidence="2">VanZ-like domain-containing protein</fullName>
    </recommendedName>
</protein>
<gene>
    <name evidence="3" type="ORF">EAF64_10410</name>
</gene>
<dbReference type="NCBIfam" id="NF037970">
    <property type="entry name" value="vanZ_1"/>
    <property type="match status" value="1"/>
</dbReference>
<feature type="transmembrane region" description="Helical" evidence="1">
    <location>
        <begin position="79"/>
        <end position="101"/>
    </location>
</feature>
<dbReference type="Proteomes" id="UP000289691">
    <property type="component" value="Unassembled WGS sequence"/>
</dbReference>
<dbReference type="OrthoDB" id="214957at2157"/>
<evidence type="ECO:0000256" key="1">
    <source>
        <dbReference type="SAM" id="Phobius"/>
    </source>
</evidence>
<sequence length="147" mass="16260">MRRLPVPLLPAWLRWLGVAAVAGFVFVNSVLVAPPPDPVIPGKFDFVPLDKWRHFLAYAAIAYALAYALADSERQRTELAVGVFCVAMLYGIGIELCQWTIPNRFFSVEDAYANAIGAGLVVVWYAIEPYLQLRPLSSFVQASETDA</sequence>
<evidence type="ECO:0000313" key="3">
    <source>
        <dbReference type="EMBL" id="RXK49322.1"/>
    </source>
</evidence>
<keyword evidence="1" id="KW-1133">Transmembrane helix</keyword>